<feature type="region of interest" description="Disordered" evidence="1">
    <location>
        <begin position="31"/>
        <end position="65"/>
    </location>
</feature>
<organism evidence="3">
    <name type="scientific">Cuerna arida</name>
    <dbReference type="NCBI Taxonomy" id="1464854"/>
    <lineage>
        <taxon>Eukaryota</taxon>
        <taxon>Metazoa</taxon>
        <taxon>Ecdysozoa</taxon>
        <taxon>Arthropoda</taxon>
        <taxon>Hexapoda</taxon>
        <taxon>Insecta</taxon>
        <taxon>Pterygota</taxon>
        <taxon>Neoptera</taxon>
        <taxon>Paraneoptera</taxon>
        <taxon>Hemiptera</taxon>
        <taxon>Auchenorrhyncha</taxon>
        <taxon>Membracoidea</taxon>
        <taxon>Cicadellidae</taxon>
        <taxon>Cicadellinae</taxon>
        <taxon>Proconiini</taxon>
        <taxon>Cuerna</taxon>
    </lineage>
</organism>
<gene>
    <name evidence="3" type="ORF">g.29976</name>
</gene>
<name>A0A1B6GZZ7_9HEMI</name>
<keyword evidence="2" id="KW-0812">Transmembrane</keyword>
<sequence>MLNCTDLECILHHHHYYHHGGQFHHYLQDDRAHHEHQPHQSVMSGDYPSSDIIPGTNGTDNPDPEPALSNHIDDPNGSLYMLCGVLIAMLLVGLIIVLLAVTISKLRKREDNLHTTTTAPVTNHNNNVIQQPAAQQQQQTTVQQQQLPTEVVVSCPRDQSTESLPPPFLWTVSHSVTNTTASSQYTLYNNDEENLVHNLACEEPRECKGFRKNLSGKWRRLVKKKQQQEVYTIPAELKEQLKTIYVY</sequence>
<evidence type="ECO:0000313" key="3">
    <source>
        <dbReference type="EMBL" id="JAS67968.1"/>
    </source>
</evidence>
<feature type="transmembrane region" description="Helical" evidence="2">
    <location>
        <begin position="79"/>
        <end position="101"/>
    </location>
</feature>
<proteinExistence type="predicted"/>
<evidence type="ECO:0000256" key="1">
    <source>
        <dbReference type="SAM" id="MobiDB-lite"/>
    </source>
</evidence>
<dbReference type="AlphaFoldDB" id="A0A1B6GZZ7"/>
<reference evidence="3" key="1">
    <citation type="submission" date="2015-11" db="EMBL/GenBank/DDBJ databases">
        <title>De novo transcriptome assembly of four potential Pierce s Disease insect vectors from Arizona vineyards.</title>
        <authorList>
            <person name="Tassone E.E."/>
        </authorList>
    </citation>
    <scope>NUCLEOTIDE SEQUENCE</scope>
</reference>
<accession>A0A1B6GZZ7</accession>
<dbReference type="EMBL" id="GECZ01001801">
    <property type="protein sequence ID" value="JAS67968.1"/>
    <property type="molecule type" value="Transcribed_RNA"/>
</dbReference>
<keyword evidence="2" id="KW-0472">Membrane</keyword>
<evidence type="ECO:0000256" key="2">
    <source>
        <dbReference type="SAM" id="Phobius"/>
    </source>
</evidence>
<protein>
    <submittedName>
        <fullName evidence="3">Uncharacterized protein</fullName>
    </submittedName>
</protein>
<keyword evidence="2" id="KW-1133">Transmembrane helix</keyword>